<name>A0AAW1KGW0_POPJA</name>
<dbReference type="Proteomes" id="UP001458880">
    <property type="component" value="Unassembled WGS sequence"/>
</dbReference>
<dbReference type="InterPro" id="IPR009003">
    <property type="entry name" value="Peptidase_S1_PA"/>
</dbReference>
<accession>A0AAW1KGW0</accession>
<dbReference type="InterPro" id="IPR051333">
    <property type="entry name" value="CLIP_Serine_Protease"/>
</dbReference>
<gene>
    <name evidence="1" type="ORF">QE152_g23092</name>
</gene>
<protein>
    <submittedName>
        <fullName evidence="1">Uncharacterized protein</fullName>
    </submittedName>
</protein>
<reference evidence="1 2" key="1">
    <citation type="journal article" date="2024" name="BMC Genomics">
        <title>De novo assembly and annotation of Popillia japonica's genome with initial clues to its potential as an invasive pest.</title>
        <authorList>
            <person name="Cucini C."/>
            <person name="Boschi S."/>
            <person name="Funari R."/>
            <person name="Cardaioli E."/>
            <person name="Iannotti N."/>
            <person name="Marturano G."/>
            <person name="Paoli F."/>
            <person name="Bruttini M."/>
            <person name="Carapelli A."/>
            <person name="Frati F."/>
            <person name="Nardi F."/>
        </authorList>
    </citation>
    <scope>NUCLEOTIDE SEQUENCE [LARGE SCALE GENOMIC DNA]</scope>
    <source>
        <strain evidence="1">DMR45628</strain>
    </source>
</reference>
<dbReference type="AlphaFoldDB" id="A0AAW1KGW0"/>
<comment type="caution">
    <text evidence="1">The sequence shown here is derived from an EMBL/GenBank/DDBJ whole genome shotgun (WGS) entry which is preliminary data.</text>
</comment>
<dbReference type="PANTHER" id="PTHR24260">
    <property type="match status" value="1"/>
</dbReference>
<evidence type="ECO:0000313" key="1">
    <source>
        <dbReference type="EMBL" id="KAK9718668.1"/>
    </source>
</evidence>
<dbReference type="PANTHER" id="PTHR24260:SF136">
    <property type="entry name" value="GH08193P-RELATED"/>
    <property type="match status" value="1"/>
</dbReference>
<dbReference type="SUPFAM" id="SSF50494">
    <property type="entry name" value="Trypsin-like serine proteases"/>
    <property type="match status" value="1"/>
</dbReference>
<keyword evidence="2" id="KW-1185">Reference proteome</keyword>
<dbReference type="InterPro" id="IPR043504">
    <property type="entry name" value="Peptidase_S1_PA_chymotrypsin"/>
</dbReference>
<dbReference type="EMBL" id="JASPKY010000226">
    <property type="protein sequence ID" value="KAK9718668.1"/>
    <property type="molecule type" value="Genomic_DNA"/>
</dbReference>
<dbReference type="Gene3D" id="2.40.10.10">
    <property type="entry name" value="Trypsin-like serine proteases"/>
    <property type="match status" value="1"/>
</dbReference>
<evidence type="ECO:0000313" key="2">
    <source>
        <dbReference type="Proteomes" id="UP001458880"/>
    </source>
</evidence>
<organism evidence="1 2">
    <name type="scientific">Popillia japonica</name>
    <name type="common">Japanese beetle</name>
    <dbReference type="NCBI Taxonomy" id="7064"/>
    <lineage>
        <taxon>Eukaryota</taxon>
        <taxon>Metazoa</taxon>
        <taxon>Ecdysozoa</taxon>
        <taxon>Arthropoda</taxon>
        <taxon>Hexapoda</taxon>
        <taxon>Insecta</taxon>
        <taxon>Pterygota</taxon>
        <taxon>Neoptera</taxon>
        <taxon>Endopterygota</taxon>
        <taxon>Coleoptera</taxon>
        <taxon>Polyphaga</taxon>
        <taxon>Scarabaeiformia</taxon>
        <taxon>Scarabaeidae</taxon>
        <taxon>Rutelinae</taxon>
        <taxon>Popillia</taxon>
    </lineage>
</organism>
<proteinExistence type="predicted"/>
<sequence length="113" mass="12636">MLTATGWGLKTKHDSKGSNVLLRSKVIEVNTMRCNNTSGIFYKYVYDSEFCGVTDYNLCNIGFGSPVFLSNKEDSRVTLVAIESYGAKCAIAQPYVFIKIGNHLDWIESVVWP</sequence>